<sequence>MLTTTLALRAWGAHLPESDKAACRPEAAAGLLGRKGLLNRDDATRLALCAVHRTLGLDAGERPRGDAHADVAVVACGNLGNVDTVADLARVATTDGVRAVSPLAAPNASSNVIASVIAIWFRFAGPNLMICSGATASYDALAAAALLLRAGRARRVVVVGAEAATGTATALYGRPLTSGAACVIVESDPDGVQVRLNGRVAAPAATASWGDCYGAQGLVGVALAADRVSAGRFPVEVSCGDEVDGYRSLTVHPASAVTR</sequence>
<protein>
    <recommendedName>
        <fullName evidence="1">Beta-ketoacyl synthase-like N-terminal domain-containing protein</fullName>
    </recommendedName>
</protein>
<dbReference type="Gene3D" id="3.40.47.10">
    <property type="match status" value="1"/>
</dbReference>
<dbReference type="Pfam" id="PF00109">
    <property type="entry name" value="ketoacyl-synt"/>
    <property type="match status" value="1"/>
</dbReference>
<name>A0ABQ4HTF1_9ACTN</name>
<accession>A0ABQ4HTF1</accession>
<dbReference type="SUPFAM" id="SSF53901">
    <property type="entry name" value="Thiolase-like"/>
    <property type="match status" value="1"/>
</dbReference>
<feature type="domain" description="Beta-ketoacyl synthase-like N-terminal" evidence="1">
    <location>
        <begin position="39"/>
        <end position="167"/>
    </location>
</feature>
<dbReference type="InterPro" id="IPR014030">
    <property type="entry name" value="Ketoacyl_synth_N"/>
</dbReference>
<keyword evidence="3" id="KW-1185">Reference proteome</keyword>
<comment type="caution">
    <text evidence="2">The sequence shown here is derived from an EMBL/GenBank/DDBJ whole genome shotgun (WGS) entry which is preliminary data.</text>
</comment>
<evidence type="ECO:0000313" key="3">
    <source>
        <dbReference type="Proteomes" id="UP000647017"/>
    </source>
</evidence>
<proteinExistence type="predicted"/>
<gene>
    <name evidence="2" type="ORF">Van01_21470</name>
</gene>
<dbReference type="RefSeq" id="WP_204005222.1">
    <property type="nucleotide sequence ID" value="NZ_BOOZ01000009.1"/>
</dbReference>
<evidence type="ECO:0000313" key="2">
    <source>
        <dbReference type="EMBL" id="GIJ08933.1"/>
    </source>
</evidence>
<dbReference type="EMBL" id="BOOZ01000009">
    <property type="protein sequence ID" value="GIJ08933.1"/>
    <property type="molecule type" value="Genomic_DNA"/>
</dbReference>
<evidence type="ECO:0000259" key="1">
    <source>
        <dbReference type="Pfam" id="PF00109"/>
    </source>
</evidence>
<organism evidence="2 3">
    <name type="scientific">Micromonospora andamanensis</name>
    <dbReference type="NCBI Taxonomy" id="1287068"/>
    <lineage>
        <taxon>Bacteria</taxon>
        <taxon>Bacillati</taxon>
        <taxon>Actinomycetota</taxon>
        <taxon>Actinomycetes</taxon>
        <taxon>Micromonosporales</taxon>
        <taxon>Micromonosporaceae</taxon>
        <taxon>Micromonospora</taxon>
    </lineage>
</organism>
<dbReference type="InterPro" id="IPR016039">
    <property type="entry name" value="Thiolase-like"/>
</dbReference>
<dbReference type="Proteomes" id="UP000647017">
    <property type="component" value="Unassembled WGS sequence"/>
</dbReference>
<reference evidence="2 3" key="1">
    <citation type="submission" date="2021-01" db="EMBL/GenBank/DDBJ databases">
        <title>Whole genome shotgun sequence of Verrucosispora andamanensis NBRC 109075.</title>
        <authorList>
            <person name="Komaki H."/>
            <person name="Tamura T."/>
        </authorList>
    </citation>
    <scope>NUCLEOTIDE SEQUENCE [LARGE SCALE GENOMIC DNA]</scope>
    <source>
        <strain evidence="2 3">NBRC 109075</strain>
    </source>
</reference>